<dbReference type="InterPro" id="IPR001650">
    <property type="entry name" value="Helicase_C-like"/>
</dbReference>
<evidence type="ECO:0000256" key="4">
    <source>
        <dbReference type="ARBA" id="ARBA00011881"/>
    </source>
</evidence>
<gene>
    <name evidence="19" type="primary">ACADM</name>
    <name evidence="19" type="ORF">T4A_12905</name>
</gene>
<dbReference type="SMART" id="SM00973">
    <property type="entry name" value="Sec63"/>
    <property type="match status" value="2"/>
</dbReference>
<dbReference type="InterPro" id="IPR057842">
    <property type="entry name" value="WH_MER3"/>
</dbReference>
<name>A0A0V1E546_TRIPS</name>
<dbReference type="PROSITE" id="PS51194">
    <property type="entry name" value="HELICASE_CTER"/>
    <property type="match status" value="2"/>
</dbReference>
<dbReference type="Pfam" id="PF02770">
    <property type="entry name" value="Acyl-CoA_dh_M"/>
    <property type="match status" value="1"/>
</dbReference>
<comment type="cofactor">
    <cofactor evidence="1">
        <name>FAD</name>
        <dbReference type="ChEBI" id="CHEBI:57692"/>
    </cofactor>
</comment>
<keyword evidence="12" id="KW-0560">Oxidoreductase</keyword>
<dbReference type="GO" id="GO:0006397">
    <property type="term" value="P:mRNA processing"/>
    <property type="evidence" value="ECO:0007669"/>
    <property type="project" value="UniProtKB-ARBA"/>
</dbReference>
<evidence type="ECO:0000256" key="8">
    <source>
        <dbReference type="ARBA" id="ARBA00022801"/>
    </source>
</evidence>
<dbReference type="InterPro" id="IPR014001">
    <property type="entry name" value="Helicase_ATP-bd"/>
</dbReference>
<dbReference type="Pfam" id="PF23445">
    <property type="entry name" value="WHD_SNRNP200"/>
    <property type="match status" value="2"/>
</dbReference>
<dbReference type="FunFam" id="1.10.10.10:FF:000024">
    <property type="entry name" value="U5 small nuclear ribonucleoprotein helicase"/>
    <property type="match status" value="1"/>
</dbReference>
<dbReference type="FunFam" id="3.40.50.300:FF:000062">
    <property type="entry name" value="U5 small nuclear ribonucleoprotein helicase"/>
    <property type="match status" value="1"/>
</dbReference>
<comment type="subunit">
    <text evidence="4">Homotetramer.</text>
</comment>
<dbReference type="SMART" id="SM00382">
    <property type="entry name" value="AAA"/>
    <property type="match status" value="2"/>
</dbReference>
<dbReference type="FunFam" id="2.60.40.150:FF:000113">
    <property type="entry name" value="activating signal cointegrator 1 complex subunit 3"/>
    <property type="match status" value="1"/>
</dbReference>
<dbReference type="InterPro" id="IPR013786">
    <property type="entry name" value="AcylCoA_DH/ox_N"/>
</dbReference>
<evidence type="ECO:0000256" key="15">
    <source>
        <dbReference type="ARBA" id="ARBA00054527"/>
    </source>
</evidence>
<dbReference type="InterPro" id="IPR036390">
    <property type="entry name" value="WH_DNA-bd_sf"/>
</dbReference>
<dbReference type="InterPro" id="IPR027417">
    <property type="entry name" value="P-loop_NTPase"/>
</dbReference>
<dbReference type="CDD" id="cd18022">
    <property type="entry name" value="DEXHc_ASCC3_2"/>
    <property type="match status" value="1"/>
</dbReference>
<comment type="function">
    <text evidence="15">Catalyzes the ATP-dependent unwinding of U4/U6 RNA duplices, an essential step in the assembly of a catalytically active spliceosome. Plays a role in pre-mRNA splicing.</text>
</comment>
<dbReference type="InterPro" id="IPR014756">
    <property type="entry name" value="Ig_E-set"/>
</dbReference>
<dbReference type="PANTHER" id="PTHR47961:SF13">
    <property type="entry name" value="ACTIVATING SIGNAL COINTEGRATOR 1 COMPLEX SUBUNIT 3"/>
    <property type="match status" value="1"/>
</dbReference>
<dbReference type="PANTHER" id="PTHR47961">
    <property type="entry name" value="DNA POLYMERASE THETA, PUTATIVE (AFU_ORTHOLOGUE AFUA_1G05260)-RELATED"/>
    <property type="match status" value="1"/>
</dbReference>
<dbReference type="Gene3D" id="1.10.150.20">
    <property type="entry name" value="5' to 3' exonuclease, C-terminal subdomain"/>
    <property type="match status" value="1"/>
</dbReference>
<dbReference type="Gene3D" id="2.40.110.10">
    <property type="entry name" value="Butyryl-CoA Dehydrogenase, subunit A, domain 2"/>
    <property type="match status" value="1"/>
</dbReference>
<dbReference type="GO" id="GO:0180022">
    <property type="term" value="C:RQC-trigger complex"/>
    <property type="evidence" value="ECO:0007669"/>
    <property type="project" value="UniProtKB-ARBA"/>
</dbReference>
<dbReference type="InterPro" id="IPR009075">
    <property type="entry name" value="AcylCo_DH/oxidase_C"/>
</dbReference>
<reference evidence="19 20" key="1">
    <citation type="submission" date="2015-01" db="EMBL/GenBank/DDBJ databases">
        <title>Evolution of Trichinella species and genotypes.</title>
        <authorList>
            <person name="Korhonen P.K."/>
            <person name="Edoardo P."/>
            <person name="Giuseppe L.R."/>
            <person name="Gasser R.B."/>
        </authorList>
    </citation>
    <scope>NUCLEOTIDE SEQUENCE [LARGE SCALE GENOMIC DNA]</scope>
    <source>
        <strain evidence="19">ISS13</strain>
    </source>
</reference>
<dbReference type="InterPro" id="IPR009100">
    <property type="entry name" value="AcylCoA_DH/oxidase_NM_dom_sf"/>
</dbReference>
<dbReference type="Gene3D" id="3.40.50.300">
    <property type="entry name" value="P-loop containing nucleotide triphosphate hydrolases"/>
    <property type="match status" value="4"/>
</dbReference>
<dbReference type="GO" id="GO:0070991">
    <property type="term" value="F:medium-chain fatty acyl-CoA dehydrogenase activity"/>
    <property type="evidence" value="ECO:0007669"/>
    <property type="project" value="UniProtKB-EC"/>
</dbReference>
<dbReference type="GO" id="GO:0016787">
    <property type="term" value="F:hydrolase activity"/>
    <property type="evidence" value="ECO:0007669"/>
    <property type="project" value="UniProtKB-KW"/>
</dbReference>
<dbReference type="InterPro" id="IPR046373">
    <property type="entry name" value="Acyl-CoA_Oxase/DH_mid-dom_sf"/>
</dbReference>
<dbReference type="SUPFAM" id="SSF47203">
    <property type="entry name" value="Acyl-CoA dehydrogenase C-terminal domain-like"/>
    <property type="match status" value="1"/>
</dbReference>
<evidence type="ECO:0000256" key="7">
    <source>
        <dbReference type="ARBA" id="ARBA00022741"/>
    </source>
</evidence>
<evidence type="ECO:0000256" key="3">
    <source>
        <dbReference type="ARBA" id="ARBA00010140"/>
    </source>
</evidence>
<dbReference type="InterPro" id="IPR036250">
    <property type="entry name" value="AcylCo_DH-like_C"/>
</dbReference>
<proteinExistence type="inferred from homology"/>
<evidence type="ECO:0000259" key="17">
    <source>
        <dbReference type="PROSITE" id="PS51192"/>
    </source>
</evidence>
<dbReference type="SUPFAM" id="SSF52540">
    <property type="entry name" value="P-loop containing nucleoside triphosphate hydrolases"/>
    <property type="match status" value="4"/>
</dbReference>
<dbReference type="InterPro" id="IPR004179">
    <property type="entry name" value="Sec63-dom"/>
</dbReference>
<dbReference type="GO" id="GO:0003676">
    <property type="term" value="F:nucleic acid binding"/>
    <property type="evidence" value="ECO:0007669"/>
    <property type="project" value="InterPro"/>
</dbReference>
<dbReference type="Gene3D" id="1.10.3380.10">
    <property type="entry name" value="Sec63 N-terminal domain-like domain"/>
    <property type="match status" value="2"/>
</dbReference>
<dbReference type="Pfam" id="PF00441">
    <property type="entry name" value="Acyl-CoA_dh_1"/>
    <property type="match status" value="1"/>
</dbReference>
<dbReference type="InterPro" id="IPR006089">
    <property type="entry name" value="Acyl-CoA_DH_CS"/>
</dbReference>
<evidence type="ECO:0000256" key="5">
    <source>
        <dbReference type="ARBA" id="ARBA00022630"/>
    </source>
</evidence>
<dbReference type="FunFam" id="2.40.110.10:FF:000002">
    <property type="entry name" value="Acyl-CoA dehydrogenase fadE12"/>
    <property type="match status" value="1"/>
</dbReference>
<feature type="domain" description="Helicase ATP-binding" evidence="17">
    <location>
        <begin position="446"/>
        <end position="629"/>
    </location>
</feature>
<dbReference type="Gene3D" id="2.60.40.150">
    <property type="entry name" value="C2 domain"/>
    <property type="match status" value="2"/>
</dbReference>
<dbReference type="SUPFAM" id="SSF158702">
    <property type="entry name" value="Sec63 N-terminal domain-like"/>
    <property type="match status" value="2"/>
</dbReference>
<dbReference type="InterPro" id="IPR037069">
    <property type="entry name" value="AcylCoA_DH/ox_N_sf"/>
</dbReference>
<dbReference type="PROSITE" id="PS00072">
    <property type="entry name" value="ACYL_COA_DH_1"/>
    <property type="match status" value="1"/>
</dbReference>
<feature type="domain" description="Helicase C-terminal" evidence="18">
    <location>
        <begin position="1503"/>
        <end position="1709"/>
    </location>
</feature>
<dbReference type="Gene3D" id="1.20.140.10">
    <property type="entry name" value="Butyryl-CoA Dehydrogenase, subunit A, domain 3"/>
    <property type="match status" value="1"/>
</dbReference>
<comment type="caution">
    <text evidence="19">The sequence shown here is derived from an EMBL/GenBank/DDBJ whole genome shotgun (WGS) entry which is preliminary data.</text>
</comment>
<evidence type="ECO:0000256" key="14">
    <source>
        <dbReference type="ARBA" id="ARBA00047882"/>
    </source>
</evidence>
<evidence type="ECO:0000256" key="13">
    <source>
        <dbReference type="ARBA" id="ARBA00034541"/>
    </source>
</evidence>
<evidence type="ECO:0000313" key="19">
    <source>
        <dbReference type="EMBL" id="KRY68860.1"/>
    </source>
</evidence>
<dbReference type="GO" id="GO:0005524">
    <property type="term" value="F:ATP binding"/>
    <property type="evidence" value="ECO:0007669"/>
    <property type="project" value="UniProtKB-KW"/>
</dbReference>
<dbReference type="SUPFAM" id="SSF56645">
    <property type="entry name" value="Acyl-CoA dehydrogenase NM domain-like"/>
    <property type="match status" value="1"/>
</dbReference>
<evidence type="ECO:0000256" key="2">
    <source>
        <dbReference type="ARBA" id="ARBA00009347"/>
    </source>
</evidence>
<dbReference type="InterPro" id="IPR006091">
    <property type="entry name" value="Acyl-CoA_Oxase/DH_mid-dom"/>
</dbReference>
<evidence type="ECO:0000256" key="1">
    <source>
        <dbReference type="ARBA" id="ARBA00001974"/>
    </source>
</evidence>
<dbReference type="SUPFAM" id="SSF46785">
    <property type="entry name" value="Winged helix' DNA-binding domain"/>
    <property type="match status" value="2"/>
</dbReference>
<dbReference type="InterPro" id="IPR036388">
    <property type="entry name" value="WH-like_DNA-bd_sf"/>
</dbReference>
<evidence type="ECO:0000256" key="11">
    <source>
        <dbReference type="ARBA" id="ARBA00022840"/>
    </source>
</evidence>
<dbReference type="FunFam" id="1.10.540.10:FF:000010">
    <property type="entry name" value="Medium-chain specific acyl-CoA dehydrogenase, mitochondrial"/>
    <property type="match status" value="1"/>
</dbReference>
<dbReference type="SUPFAM" id="SSF81296">
    <property type="entry name" value="E set domains"/>
    <property type="match status" value="1"/>
</dbReference>
<evidence type="ECO:0000256" key="16">
    <source>
        <dbReference type="ARBA" id="ARBA00059733"/>
    </source>
</evidence>
<dbReference type="FunFam" id="3.40.50.300:FF:000198">
    <property type="entry name" value="Activating signal cointegrator 1 complex subunit"/>
    <property type="match status" value="1"/>
</dbReference>
<dbReference type="Gene3D" id="1.10.10.10">
    <property type="entry name" value="Winged helix-like DNA-binding domain superfamily/Winged helix DNA-binding domain"/>
    <property type="match status" value="2"/>
</dbReference>
<dbReference type="InterPro" id="IPR011545">
    <property type="entry name" value="DEAD/DEAH_box_helicase_dom"/>
</dbReference>
<dbReference type="PROSITE" id="PS00073">
    <property type="entry name" value="ACYL_COA_DH_2"/>
    <property type="match status" value="1"/>
</dbReference>
<dbReference type="CDD" id="cd18795">
    <property type="entry name" value="SF2_C_Ski2"/>
    <property type="match status" value="2"/>
</dbReference>
<dbReference type="FunFam" id="3.40.50.300:FF:000231">
    <property type="entry name" value="Activating signal cointegrator 1 complex subunit 3"/>
    <property type="match status" value="1"/>
</dbReference>
<comment type="function">
    <text evidence="16">This enzyme is specific for acyl chain lengths of 4 to 16.</text>
</comment>
<dbReference type="Pfam" id="PF18149">
    <property type="entry name" value="Helicase_PWI"/>
    <property type="match status" value="1"/>
</dbReference>
<keyword evidence="11" id="KW-0067">ATP-binding</keyword>
<keyword evidence="5" id="KW-0285">Flavoprotein</keyword>
<keyword evidence="8" id="KW-0378">Hydrolase</keyword>
<comment type="similarity">
    <text evidence="3">Belongs to the helicase family. SKI2 subfamily.</text>
</comment>
<dbReference type="EMBL" id="JYDR01000102">
    <property type="protein sequence ID" value="KRY68860.1"/>
    <property type="molecule type" value="Genomic_DNA"/>
</dbReference>
<keyword evidence="10" id="KW-0274">FAD</keyword>
<dbReference type="Pfam" id="PF00270">
    <property type="entry name" value="DEAD"/>
    <property type="match status" value="2"/>
</dbReference>
<evidence type="ECO:0000256" key="6">
    <source>
        <dbReference type="ARBA" id="ARBA00022737"/>
    </source>
</evidence>
<dbReference type="GO" id="GO:0004386">
    <property type="term" value="F:helicase activity"/>
    <property type="evidence" value="ECO:0007669"/>
    <property type="project" value="UniProtKB-KW"/>
</dbReference>
<dbReference type="GO" id="GO:0050660">
    <property type="term" value="F:flavin adenine dinucleotide binding"/>
    <property type="evidence" value="ECO:0007669"/>
    <property type="project" value="InterPro"/>
</dbReference>
<dbReference type="InterPro" id="IPR050474">
    <property type="entry name" value="Hel308_SKI2-like"/>
</dbReference>
<dbReference type="InterPro" id="IPR003593">
    <property type="entry name" value="AAA+_ATPase"/>
</dbReference>
<dbReference type="SMART" id="SM00487">
    <property type="entry name" value="DEXDc"/>
    <property type="match status" value="2"/>
</dbReference>
<evidence type="ECO:0000313" key="20">
    <source>
        <dbReference type="Proteomes" id="UP000054632"/>
    </source>
</evidence>
<dbReference type="Pfam" id="PF02771">
    <property type="entry name" value="Acyl-CoA_dh_N"/>
    <property type="match status" value="1"/>
</dbReference>
<comment type="similarity">
    <text evidence="2">Belongs to the acyl-CoA dehydrogenase family.</text>
</comment>
<protein>
    <recommendedName>
        <fullName evidence="13">U5 small nuclear ribonucleoprotein 200 kDa helicase</fullName>
    </recommendedName>
</protein>
<keyword evidence="9" id="KW-0347">Helicase</keyword>
<evidence type="ECO:0000256" key="12">
    <source>
        <dbReference type="ARBA" id="ARBA00023002"/>
    </source>
</evidence>
<evidence type="ECO:0000256" key="9">
    <source>
        <dbReference type="ARBA" id="ARBA00022806"/>
    </source>
</evidence>
<dbReference type="Gene3D" id="1.10.540.10">
    <property type="entry name" value="Acyl-CoA dehydrogenase/oxidase, N-terminal domain"/>
    <property type="match status" value="1"/>
</dbReference>
<keyword evidence="7" id="KW-0547">Nucleotide-binding</keyword>
<dbReference type="PROSITE" id="PS51192">
    <property type="entry name" value="HELICASE_ATP_BIND_1"/>
    <property type="match status" value="2"/>
</dbReference>
<dbReference type="FunFam" id="3.40.50.300:FF:003287">
    <property type="entry name" value="U5 small nuclear ribonucleoprotein 200 kDa helicase"/>
    <property type="match status" value="1"/>
</dbReference>
<dbReference type="SMART" id="SM00490">
    <property type="entry name" value="HELICc"/>
    <property type="match status" value="2"/>
</dbReference>
<evidence type="ECO:0000256" key="10">
    <source>
        <dbReference type="ARBA" id="ARBA00022827"/>
    </source>
</evidence>
<comment type="catalytic activity">
    <reaction evidence="14">
        <text>a medium-chain 2,3-saturated fatty acyl-CoA + oxidized [electron-transfer flavoprotein] + H(+) = a medium-chain (2E)-enoyl-CoA + reduced [electron-transfer flavoprotein]</text>
        <dbReference type="Rhea" id="RHEA:14477"/>
        <dbReference type="Rhea" id="RHEA-COMP:10685"/>
        <dbReference type="Rhea" id="RHEA-COMP:10686"/>
        <dbReference type="ChEBI" id="CHEBI:15378"/>
        <dbReference type="ChEBI" id="CHEBI:57692"/>
        <dbReference type="ChEBI" id="CHEBI:58307"/>
        <dbReference type="ChEBI" id="CHEBI:83723"/>
        <dbReference type="ChEBI" id="CHEBI:83726"/>
        <dbReference type="EC" id="1.3.8.7"/>
    </reaction>
</comment>
<dbReference type="Pfam" id="PF00271">
    <property type="entry name" value="Helicase_C"/>
    <property type="match status" value="2"/>
</dbReference>
<feature type="non-terminal residue" evidence="19">
    <location>
        <position position="1"/>
    </location>
</feature>
<dbReference type="Proteomes" id="UP000054632">
    <property type="component" value="Unassembled WGS sequence"/>
</dbReference>
<feature type="domain" description="Helicase ATP-binding" evidence="17">
    <location>
        <begin position="1294"/>
        <end position="1469"/>
    </location>
</feature>
<dbReference type="FunFam" id="1.20.140.10:FF:000011">
    <property type="entry name" value="Medium-chain specific acyl-CoA dehydrogenase, mitochondrial"/>
    <property type="match status" value="1"/>
</dbReference>
<organism evidence="19 20">
    <name type="scientific">Trichinella pseudospiralis</name>
    <name type="common">Parasitic roundworm</name>
    <dbReference type="NCBI Taxonomy" id="6337"/>
    <lineage>
        <taxon>Eukaryota</taxon>
        <taxon>Metazoa</taxon>
        <taxon>Ecdysozoa</taxon>
        <taxon>Nematoda</taxon>
        <taxon>Enoplea</taxon>
        <taxon>Dorylaimia</taxon>
        <taxon>Trichinellida</taxon>
        <taxon>Trichinellidae</taxon>
        <taxon>Trichinella</taxon>
    </lineage>
</organism>
<keyword evidence="6" id="KW-0677">Repeat</keyword>
<dbReference type="InterPro" id="IPR035892">
    <property type="entry name" value="C2_domain_sf"/>
</dbReference>
<sequence>LCQRFQLQFKSAVMWQVSSREKKQPNNMDGENSIDCDVLLQFLLANCLMNSADTVQKLFDNLKCILKEILVNSELPADETVLGVALVKMMRILSEGNNEMMLEKQRKQIVVSVGPCAELVLKRAFEDVKRLKQNFAEPDDLYHLMCSVDSSSVNSNHHHHSASTSQSVCNDKTADPLLNFRQVLHQSSTTDETQPSTSSHFPKIIFDEMLAMLHQLESQDADLLLQSIMQILQNSNDQNFIQNSLYDLLGFSNLDLITLICQNRDSLVKHHKLIMLETSSGRKNIRAVKQLKLQSRQGFEVISGKQKQQQRELQKLKVKMNRFQKITGLAKDDMAVTSMLEKEENVPEVKERKKEFQHAVVANSRPAMPFVFDSEQAVRGGLSKLCLSQNDFIYHENYDMITIRPTMQQCPFDDEACILVENLDEITKLVFTGVEKLNLIQSIVFEKARKTKENLLICAPTGAGKTNIAMLCILRTLDDYIENGHLKQKDFKIVYLTPMKALAVEMVRNLGQRLRCLNINVREMTGDITPTARELENTQILVATPEKWDVMTRKGNSDSWLATEVRLFIIDEVHLLHENRGAVIETLVARMLRQVSITQSLVRIVGLSATLPNYYDVARFLHVNPKEGLFFFDNRFRPVPLTQIFIGVKGNNKFLLNKNMDMVCYEQVHRFVKNGHQVMVFVHSRMSTSRVATVLSELASQKGHLADFRPEPSARHAFSVKLIERSRCQELKRLFADGFSIHHAGLLRSDRLLVERLFSQGDIRVLCCTATLAWGVNLPAHAVIIRGTDFYDGDKSMFVNLGILDVLQIFGRAGRPQYETTGYGIILTAHVHLNYYLRLLTHQIDIESQFLSLLADNLNAEICLDTVSTVQDAIEWLSYTYLFVRAKVNPLAYGLTQAELMQDPELLEFRHSIIVTAARQLESLRMIRFDEYNGYFFPTDLGRLASLYYVKCDTVEIFSHLISDVMGDQDVLHMVCSASEFSQLMVRDTEFSELGELMSYCKLPVAVGCENAVGKVNVLAQCYIAGAAIRSLSLSCDCNYISQNFPRILRFIFELALVNEWPNLASSALRLSKSMERQLWWFSHPLWQMKNLLKADVLKKLQEKNLSFDHLLEMDAQTIGTMIHADGGEVLNACSYLPILHVDSTVQPITSSILKITLDICPAFKWNDQLHGCSVLKFHVWITNPDQNRIFHREEILFTRQQVQKQQSLKLVFIIPAANPMPPFYLVCLDSNNFHGCAYEDALLFENITFPTERQQRTALLDLQPLPVTALNSSLLQSMYKFSHFNAIQTQVFHTIFHTDSNVLVGAPTGSGKTVIAELAIFRLFQKGLSLKSVYIAPLKALVRERMNDWKKRFEELLGKRVVELTGDTSPDIQALCNADVVVTTPEKWDGISRSWQSRAYVKQVGLIVIDEIHLLGEDRGPVLEVIVTRTNYITASTKRPVRIVGLSTALANASDLADWLGIGKVGMFNFSPSVRPVPLEVHISGFPEKHYCPRMATMNKPAFKAIKVYSPEKPVLIFVSSRRQTRLTSFDLIAHLAADANPKQWLNMTNEELQNYVQLVHDPNLRICLAFGIGIHHAGLHEHDRNIVENLFSSLKIQVLVATATLAWGVNFPAHLVIIKGTEYYDGKLHRYVDFPVTDVLQMIGRAGRPQYDSEAVAVVFVHDLKKPFYKKFLYDPFPVESSLLKVLPDHLNAEIVAGTVSTVQQAIDYLSWTYFFRRLLANPSFYGVENLQKENVQSYLVSVVSSALDTLLQSKCISVEEDMNTIYSTVPGRIASFYYLQHATVKMFLSQMQCNSTYEDLLMLLTQVPEYDEIPVRHNEDNINEELAARCAIKVDDSTFDNSHTKAHLLYQAHLQRLELPNVDYETDLKSVLDQSIRIMQAMVDMSTERGWLATTLRVIGLMQMIVQARWITDPPLSTLPHVDFHTARCLSSRCGLDTLPQLIEHHRKDSQFLLKNAHRLLDPNEVQLINDVLRRLPVVRITMTLQCKSGKQQLLNNFPEDSKIHWNPVTVGEECVLCVKLQLLNPRQDSRAYAPKFPKVKHESWFLVFGCVDSGEILALRRVASVRSQTVVNLLFTAPSTAGRCIYTLYLMSDSYIGLDQQYDIHLNNTVILFAHTCESYNYCVLPTLKLSAEAKEFQKIAMKFAKEEIIPKAAHFDRTGEYPMEIIKNAWKLGLSGTEIPQQYGGLGLSLLESVVIAEALSYGCTGISTAIMGNGLAEAPVIMAGNELQKNKFLRRMTEEPLLAAYCVTEPGAGSDVAGVKTKLTKKGDEYILNGQKMWITNGGYANWFFVLARSHPDANAPASQAFTALLVEGDSKGVEWNMGQRCSDTRGISFEDVIVPKENILGEMGTGFKIVMGAFDRTRPGVAAAAVGLAWRAMDEATKYATQRHTFGVPIAHHQSIAFMLADMAIGVETARMITYKSAWEIDRGRRNSYCASIAKAYASDVANKCATDAVQILGGNGYNSEYPVEKLMRDAKIFQIYEGTSQIQRLIISRQLLSQHEKIVSNKKKR</sequence>
<dbReference type="FunFam" id="1.10.10.10:FF:000012">
    <property type="entry name" value="U5 small nuclear ribonucleoprotein helicase"/>
    <property type="match status" value="1"/>
</dbReference>
<dbReference type="Pfam" id="PF02889">
    <property type="entry name" value="Sec63"/>
    <property type="match status" value="2"/>
</dbReference>
<evidence type="ECO:0000259" key="18">
    <source>
        <dbReference type="PROSITE" id="PS51194"/>
    </source>
</evidence>
<dbReference type="FunFam" id="1.10.3380.10:FF:000002">
    <property type="entry name" value="Activating signal cointegrator 1 complex subunit 3"/>
    <property type="match status" value="1"/>
</dbReference>
<feature type="domain" description="Helicase C-terminal" evidence="18">
    <location>
        <begin position="664"/>
        <end position="875"/>
    </location>
</feature>
<accession>A0A0V1E546</accession>
<dbReference type="InterPro" id="IPR041094">
    <property type="entry name" value="Brr2_helicase_PWI"/>
</dbReference>